<keyword evidence="7" id="KW-0998">Cell outer membrane</keyword>
<dbReference type="AlphaFoldDB" id="A0A8J6Z1E5"/>
<gene>
    <name evidence="9" type="ORF">IHV25_10160</name>
</gene>
<dbReference type="GO" id="GO:0009279">
    <property type="term" value="C:cell outer membrane"/>
    <property type="evidence" value="ECO:0007669"/>
    <property type="project" value="UniProtKB-SubCell"/>
</dbReference>
<accession>A0A8J6Z1E5</accession>
<dbReference type="EMBL" id="JACZHT010000013">
    <property type="protein sequence ID" value="MBE1238003.1"/>
    <property type="molecule type" value="Genomic_DNA"/>
</dbReference>
<feature type="chain" id="PRO_5035323774" evidence="8">
    <location>
        <begin position="44"/>
        <end position="915"/>
    </location>
</feature>
<keyword evidence="6" id="KW-0472">Membrane</keyword>
<sequence length="915" mass="92672">MSVLRGFPTSLPHCGSTRRHGLALPCVALALALTATGAGQASAAGFDCPSGGSGTCTVTGVVAWDDLVAAGFSKKLSDLTFEGTGGSVTFSEDTTPEATSGTTDQLMVVGEGVAATLSVAGGKKLTITGNTVTGSGNVSGAAIRNLGTLTLSGAFDFIGNSASSDGAGVKVAGAALRSDKGEVIVAGPALFKDNKITASGIDGTAWGGAVQNYIYLPFTFKDVVRFEGNTAYSTALRGGSTGGAVNSMGTMTFEKFASFVGNVADSRGDDTIAGGGAISNSQHMNFMSEAFFEGNTASARGNSIRTFGGAIYNSANTLIFHDKATFSKNTARVAGNGGYAWGGALYNSLGATTFKKEVTFSENLADGLDTTGNVSGGAILADTSGSLTFEGTATFSKNTARSVNVNRRISGGAIVNYGNTFTFSEDAFFTENKALATGNTAVTYGGAIANQSAITFARAATFAGNLSQSTGTDGHAYGGALTNLGSSSVMAFNGSATFRDNTAKSDTGDALGGAIVNFGILTFASDVTFQGNKAESTSGSGEGGAIYNQLSDITLSGETKFLGNLASAAGGAIYSLGGTIALEPAAGKTILFSGNTAGGKASSIHLISGVSSGVNIDSVLKVGGAGTVDMKSDPMGGEVYSGRSITVTKDSTGTWWLGGESVFTADDNADSRTDFQVKNGTLAFASGAAGGTTVDLRGLKSAFALEAPATLRLEGDSHKILAGNGGLNPDTGTGGTITLAAGSTLTFDLDSARQKTAVLTLRAENVVLPTASGETVNLDVRSFKNVVGAEYWLLDAGVDLTDRVTLKYRGETIVGSSLEGALVGELSADKKVQKLIVKQLPNRKLTWVGDSNTWNTTIADKWRLPDGTTLTVFLPGDAVEFIPEHTGTVDINAGGVVVAGMEIKGGTFTFTGGEI</sequence>
<comment type="caution">
    <text evidence="9">The sequence shown here is derived from an EMBL/GenBank/DDBJ whole genome shotgun (WGS) entry which is preliminary data.</text>
</comment>
<evidence type="ECO:0000256" key="6">
    <source>
        <dbReference type="ARBA" id="ARBA00023136"/>
    </source>
</evidence>
<dbReference type="InterPro" id="IPR003368">
    <property type="entry name" value="POMP_repeat"/>
</dbReference>
<keyword evidence="10" id="KW-1185">Reference proteome</keyword>
<comment type="subcellular location">
    <subcellularLocation>
        <location evidence="1">Cell envelope</location>
    </subcellularLocation>
    <subcellularLocation>
        <location evidence="2">Cell outer membrane</location>
    </subcellularLocation>
    <subcellularLocation>
        <location evidence="3">Secreted</location>
    </subcellularLocation>
</comment>
<evidence type="ECO:0000256" key="1">
    <source>
        <dbReference type="ARBA" id="ARBA00004196"/>
    </source>
</evidence>
<name>A0A8J6Z1E5_9PROT</name>
<dbReference type="Pfam" id="PF02415">
    <property type="entry name" value="Chlam_PMP"/>
    <property type="match status" value="1"/>
</dbReference>
<evidence type="ECO:0000256" key="2">
    <source>
        <dbReference type="ARBA" id="ARBA00004442"/>
    </source>
</evidence>
<reference evidence="9" key="1">
    <citation type="submission" date="2020-10" db="EMBL/GenBank/DDBJ databases">
        <title>Genome sequence of the unusual species of purple photosynthetic bacteria, Phaeovibrio sulfidiphilus DSM 23193, type strain.</title>
        <authorList>
            <person name="Kyndt J.A."/>
            <person name="Meyer T.E."/>
        </authorList>
    </citation>
    <scope>NUCLEOTIDE SEQUENCE</scope>
    <source>
        <strain evidence="9">DSM 23193</strain>
    </source>
</reference>
<evidence type="ECO:0000256" key="3">
    <source>
        <dbReference type="ARBA" id="ARBA00004613"/>
    </source>
</evidence>
<evidence type="ECO:0000313" key="10">
    <source>
        <dbReference type="Proteomes" id="UP000631034"/>
    </source>
</evidence>
<feature type="signal peptide" evidence="8">
    <location>
        <begin position="1"/>
        <end position="43"/>
    </location>
</feature>
<feature type="non-terminal residue" evidence="9">
    <location>
        <position position="915"/>
    </location>
</feature>
<evidence type="ECO:0000256" key="8">
    <source>
        <dbReference type="SAM" id="SignalP"/>
    </source>
</evidence>
<dbReference type="RefSeq" id="WP_192535018.1">
    <property type="nucleotide sequence ID" value="NZ_JACZHT010000013.1"/>
</dbReference>
<evidence type="ECO:0000313" key="9">
    <source>
        <dbReference type="EMBL" id="MBE1238003.1"/>
    </source>
</evidence>
<keyword evidence="5 8" id="KW-0732">Signal</keyword>
<evidence type="ECO:0000256" key="4">
    <source>
        <dbReference type="ARBA" id="ARBA00022525"/>
    </source>
</evidence>
<proteinExistence type="predicted"/>
<dbReference type="Proteomes" id="UP000631034">
    <property type="component" value="Unassembled WGS sequence"/>
</dbReference>
<evidence type="ECO:0000256" key="7">
    <source>
        <dbReference type="ARBA" id="ARBA00023237"/>
    </source>
</evidence>
<organism evidence="9 10">
    <name type="scientific">Phaeovibrio sulfidiphilus</name>
    <dbReference type="NCBI Taxonomy" id="1220600"/>
    <lineage>
        <taxon>Bacteria</taxon>
        <taxon>Pseudomonadati</taxon>
        <taxon>Pseudomonadota</taxon>
        <taxon>Alphaproteobacteria</taxon>
        <taxon>Rhodospirillales</taxon>
        <taxon>Rhodospirillaceae</taxon>
        <taxon>Phaeovibrio</taxon>
    </lineage>
</organism>
<protein>
    <submittedName>
        <fullName evidence="9">Uncharacterized protein</fullName>
    </submittedName>
</protein>
<evidence type="ECO:0000256" key="5">
    <source>
        <dbReference type="ARBA" id="ARBA00022729"/>
    </source>
</evidence>
<dbReference type="GO" id="GO:0005576">
    <property type="term" value="C:extracellular region"/>
    <property type="evidence" value="ECO:0007669"/>
    <property type="project" value="UniProtKB-SubCell"/>
</dbReference>
<keyword evidence="4" id="KW-0964">Secreted</keyword>